<feature type="coiled-coil region" evidence="1">
    <location>
        <begin position="416"/>
        <end position="464"/>
    </location>
</feature>
<dbReference type="InterPro" id="IPR000700">
    <property type="entry name" value="PAS-assoc_C"/>
</dbReference>
<reference evidence="4" key="1">
    <citation type="submission" date="2021-01" db="EMBL/GenBank/DDBJ databases">
        <title>Fulvivirga kasyanovii gen. nov., sp nov., a novel member of the phylum Bacteroidetes isolated from seawater in a mussel farm.</title>
        <authorList>
            <person name="Zhao L.-H."/>
            <person name="Wang Z.-J."/>
        </authorList>
    </citation>
    <scope>NUCLEOTIDE SEQUENCE</scope>
    <source>
        <strain evidence="4">2943</strain>
    </source>
</reference>
<keyword evidence="2" id="KW-1133">Transmembrane helix</keyword>
<dbReference type="GO" id="GO:0032982">
    <property type="term" value="C:myosin filament"/>
    <property type="evidence" value="ECO:0007669"/>
    <property type="project" value="TreeGrafter"/>
</dbReference>
<evidence type="ECO:0000256" key="1">
    <source>
        <dbReference type="SAM" id="Coils"/>
    </source>
</evidence>
<dbReference type="SMART" id="SM00091">
    <property type="entry name" value="PAS"/>
    <property type="match status" value="2"/>
</dbReference>
<feature type="transmembrane region" description="Helical" evidence="2">
    <location>
        <begin position="6"/>
        <end position="27"/>
    </location>
</feature>
<feature type="coiled-coil region" evidence="1">
    <location>
        <begin position="575"/>
        <end position="633"/>
    </location>
</feature>
<accession>A0A937JYU1</accession>
<dbReference type="Gene3D" id="3.30.450.20">
    <property type="entry name" value="PAS domain"/>
    <property type="match status" value="2"/>
</dbReference>
<name>A0A937JYU1_9BACT</name>
<dbReference type="Proteomes" id="UP000659388">
    <property type="component" value="Unassembled WGS sequence"/>
</dbReference>
<keyword evidence="1" id="KW-0175">Coiled coil</keyword>
<dbReference type="Gene3D" id="3.30.450.40">
    <property type="match status" value="1"/>
</dbReference>
<dbReference type="InterPro" id="IPR003018">
    <property type="entry name" value="GAF"/>
</dbReference>
<dbReference type="GO" id="GO:0005737">
    <property type="term" value="C:cytoplasm"/>
    <property type="evidence" value="ECO:0007669"/>
    <property type="project" value="TreeGrafter"/>
</dbReference>
<dbReference type="PANTHER" id="PTHR45615">
    <property type="entry name" value="MYOSIN HEAVY CHAIN, NON-MUSCLE"/>
    <property type="match status" value="1"/>
</dbReference>
<dbReference type="InterPro" id="IPR013656">
    <property type="entry name" value="PAS_4"/>
</dbReference>
<dbReference type="PANTHER" id="PTHR45615:SF40">
    <property type="entry name" value="MYOSIN HEAVY CHAIN, NON-MUSCLE"/>
    <property type="match status" value="1"/>
</dbReference>
<dbReference type="EMBL" id="JAESIY010000003">
    <property type="protein sequence ID" value="MBL3656004.1"/>
    <property type="molecule type" value="Genomic_DNA"/>
</dbReference>
<dbReference type="PROSITE" id="PS50113">
    <property type="entry name" value="PAC"/>
    <property type="match status" value="1"/>
</dbReference>
<dbReference type="SUPFAM" id="SSF55781">
    <property type="entry name" value="GAF domain-like"/>
    <property type="match status" value="1"/>
</dbReference>
<feature type="domain" description="PAC" evidence="3">
    <location>
        <begin position="534"/>
        <end position="587"/>
    </location>
</feature>
<dbReference type="InterPro" id="IPR035965">
    <property type="entry name" value="PAS-like_dom_sf"/>
</dbReference>
<protein>
    <submittedName>
        <fullName evidence="4">PAS domain-containing protein</fullName>
    </submittedName>
</protein>
<dbReference type="InterPro" id="IPR000014">
    <property type="entry name" value="PAS"/>
</dbReference>
<comment type="caution">
    <text evidence="4">The sequence shown here is derived from an EMBL/GenBank/DDBJ whole genome shotgun (WGS) entry which is preliminary data.</text>
</comment>
<dbReference type="AlphaFoldDB" id="A0A937JYU1"/>
<dbReference type="SUPFAM" id="SSF55785">
    <property type="entry name" value="PYP-like sensor domain (PAS domain)"/>
    <property type="match status" value="2"/>
</dbReference>
<evidence type="ECO:0000313" key="5">
    <source>
        <dbReference type="Proteomes" id="UP000659388"/>
    </source>
</evidence>
<sequence length="770" mass="87914">MLNRKNYLTIIFLSLISISFIVGLVILNSWQKSYTVKAAEFLGTVEQIQEKSATAIIALGGDITSKKKVAGNMAEAIELLQQITPTEGHDFLEIEDPNWTYLMSQGKAMSQMVSQALQLGESSPAVLSELEELYHEEALILNQISEKVKSRLEERSFAYDLGLVVLFSIFFLCTIVLAMLTWKYLKSSKEKTAEVEELKSIDKNRIQKFSEYIHSISLGKFDDMEKVDTGDDYLSTSLTELKDQFKNNKEEDEKRSWINVGVAEVNEMLRVHDDLELMANELISYIIKYLNANQGCLFIAEDIEEDSHMNMLAMYAYGRKKYLQRKIAKGEGLAGQSWQEGQLIHLKEVPENYVNVTSGLGKALPKSILITPLKLNEFNYGVIEIASFNEFEPYQIEFVERISEVIASMVSNMMTNETTKKLLEETQEQAEAMKSQEEEMRQNLEELSATQEEVQRVLKQVQDNEQFMSDVMDSTSDIIFTVDNDFRLVNYNKSFASIWEGNEPIGKGVLIASSFNEKEREAHFSLMRQSLEGEVVEAKMVKTLKGEDVHFSVIYSPIKNQMGEIVATSVFAKDITEMENNRIRQQELLKETQEQAETMKAQEEELRQNLEELSATQENMQEAMQEARDKEQLIHSIMNSTDDAISTVDRNCKVINFNKKLADNFKKEGIEIKAGMSVFDLLGDEAKKVYRKNYDRAFNGEGTSIVDEYVIEGKTVYYLTNYHSLTDAEGQVIGAAVFSRDITKVETEKRKMEKLLLETQKELEALKSEQ</sequence>
<feature type="coiled-coil region" evidence="1">
    <location>
        <begin position="742"/>
        <end position="769"/>
    </location>
</feature>
<gene>
    <name evidence="4" type="ORF">JL102_07680</name>
</gene>
<evidence type="ECO:0000259" key="3">
    <source>
        <dbReference type="PROSITE" id="PS50113"/>
    </source>
</evidence>
<dbReference type="NCBIfam" id="TIGR00229">
    <property type="entry name" value="sensory_box"/>
    <property type="match status" value="2"/>
</dbReference>
<dbReference type="RefSeq" id="WP_202243699.1">
    <property type="nucleotide sequence ID" value="NZ_JAESIY010000003.1"/>
</dbReference>
<organism evidence="4 5">
    <name type="scientific">Fulvivirga sediminis</name>
    <dbReference type="NCBI Taxonomy" id="2803949"/>
    <lineage>
        <taxon>Bacteria</taxon>
        <taxon>Pseudomonadati</taxon>
        <taxon>Bacteroidota</taxon>
        <taxon>Cytophagia</taxon>
        <taxon>Cytophagales</taxon>
        <taxon>Fulvivirgaceae</taxon>
        <taxon>Fulvivirga</taxon>
    </lineage>
</organism>
<keyword evidence="5" id="KW-1185">Reference proteome</keyword>
<evidence type="ECO:0000256" key="2">
    <source>
        <dbReference type="SAM" id="Phobius"/>
    </source>
</evidence>
<keyword evidence="2" id="KW-0812">Transmembrane</keyword>
<proteinExistence type="predicted"/>
<dbReference type="Pfam" id="PF08448">
    <property type="entry name" value="PAS_4"/>
    <property type="match status" value="2"/>
</dbReference>
<keyword evidence="2" id="KW-0472">Membrane</keyword>
<feature type="transmembrane region" description="Helical" evidence="2">
    <location>
        <begin position="157"/>
        <end position="182"/>
    </location>
</feature>
<evidence type="ECO:0000313" key="4">
    <source>
        <dbReference type="EMBL" id="MBL3656004.1"/>
    </source>
</evidence>
<dbReference type="GO" id="GO:0051015">
    <property type="term" value="F:actin filament binding"/>
    <property type="evidence" value="ECO:0007669"/>
    <property type="project" value="TreeGrafter"/>
</dbReference>
<dbReference type="Pfam" id="PF13185">
    <property type="entry name" value="GAF_2"/>
    <property type="match status" value="1"/>
</dbReference>
<dbReference type="InterPro" id="IPR029016">
    <property type="entry name" value="GAF-like_dom_sf"/>
</dbReference>
<dbReference type="GO" id="GO:0016460">
    <property type="term" value="C:myosin II complex"/>
    <property type="evidence" value="ECO:0007669"/>
    <property type="project" value="TreeGrafter"/>
</dbReference>
<dbReference type="GO" id="GO:0000146">
    <property type="term" value="F:microfilament motor activity"/>
    <property type="evidence" value="ECO:0007669"/>
    <property type="project" value="TreeGrafter"/>
</dbReference>